<proteinExistence type="predicted"/>
<accession>Q64AC6</accession>
<sequence length="90" mass="10356">MLLVNFENFTCYSTHSYSREARKLMDEIDKKLQNKDTAIAALELIEQHFGMTSPIYLFKPRDLSKSENHEILDAMFMPTTPASESPSSPR</sequence>
<protein>
    <submittedName>
        <fullName evidence="1">Uncharacterized protein</fullName>
    </submittedName>
</protein>
<gene>
    <name evidence="1" type="ORF">GZ32E7_12</name>
</gene>
<organism evidence="1">
    <name type="scientific">Uncultured archaeon GZfos26G2</name>
    <dbReference type="NCBI Taxonomy" id="3386331"/>
    <lineage>
        <taxon>Archaea</taxon>
        <taxon>Methanobacteriati</taxon>
        <taxon>Methanobacteriota</taxon>
        <taxon>Stenosarchaea group</taxon>
        <taxon>Methanomicrobia</taxon>
        <taxon>Candidatus Methanophagales</taxon>
        <taxon>Candidatus Methanophagaceae</taxon>
        <taxon>Candidatus Methanophaga</taxon>
    </lineage>
</organism>
<dbReference type="EMBL" id="AY714855">
    <property type="protein sequence ID" value="AAU83651.1"/>
    <property type="molecule type" value="Genomic_DNA"/>
</dbReference>
<name>Q64AC6_UNCAG</name>
<evidence type="ECO:0000313" key="1">
    <source>
        <dbReference type="EMBL" id="AAU83651.1"/>
    </source>
</evidence>
<dbReference type="AlphaFoldDB" id="Q64AC6"/>
<reference evidence="1" key="1">
    <citation type="journal article" date="2004" name="Science">
        <title>Reverse methanogenesis: testing the hypothesis with environmental genomics.</title>
        <authorList>
            <person name="Hallam S.J."/>
            <person name="Putnam N."/>
            <person name="Preston C.M."/>
            <person name="Detter J.C."/>
            <person name="Rokhsar D."/>
            <person name="Richardson P.M."/>
            <person name="DeLong E.F."/>
        </authorList>
    </citation>
    <scope>NUCLEOTIDE SEQUENCE</scope>
</reference>
<reference evidence="1" key="2">
    <citation type="submission" date="2004-08" db="EMBL/GenBank/DDBJ databases">
        <authorList>
            <person name="Putnam N."/>
            <person name="Detter J.C."/>
            <person name="Richardson P.M."/>
            <person name="Rokhsar D."/>
        </authorList>
    </citation>
    <scope>NUCLEOTIDE SEQUENCE</scope>
</reference>